<evidence type="ECO:0000256" key="1">
    <source>
        <dbReference type="ARBA" id="ARBA00001970"/>
    </source>
</evidence>
<dbReference type="OMA" id="GYIANLY"/>
<reference evidence="13 14" key="2">
    <citation type="journal article" date="2008" name="Nature">
        <title>The Phaeodactylum genome reveals the evolutionary history of diatom genomes.</title>
        <authorList>
            <person name="Bowler C."/>
            <person name="Allen A.E."/>
            <person name="Badger J.H."/>
            <person name="Grimwood J."/>
            <person name="Jabbari K."/>
            <person name="Kuo A."/>
            <person name="Maheswari U."/>
            <person name="Martens C."/>
            <person name="Maumus F."/>
            <person name="Otillar R.P."/>
            <person name="Rayko E."/>
            <person name="Salamov A."/>
            <person name="Vandepoele K."/>
            <person name="Beszteri B."/>
            <person name="Gruber A."/>
            <person name="Heijde M."/>
            <person name="Katinka M."/>
            <person name="Mock T."/>
            <person name="Valentin K."/>
            <person name="Verret F."/>
            <person name="Berges J.A."/>
            <person name="Brownlee C."/>
            <person name="Cadoret J.P."/>
            <person name="Chiovitti A."/>
            <person name="Choi C.J."/>
            <person name="Coesel S."/>
            <person name="De Martino A."/>
            <person name="Detter J.C."/>
            <person name="Durkin C."/>
            <person name="Falciatore A."/>
            <person name="Fournet J."/>
            <person name="Haruta M."/>
            <person name="Huysman M.J."/>
            <person name="Jenkins B.D."/>
            <person name="Jiroutova K."/>
            <person name="Jorgensen R.E."/>
            <person name="Joubert Y."/>
            <person name="Kaplan A."/>
            <person name="Kroger N."/>
            <person name="Kroth P.G."/>
            <person name="La Roche J."/>
            <person name="Lindquist E."/>
            <person name="Lommer M."/>
            <person name="Martin-Jezequel V."/>
            <person name="Lopez P.J."/>
            <person name="Lucas S."/>
            <person name="Mangogna M."/>
            <person name="McGinnis K."/>
            <person name="Medlin L.K."/>
            <person name="Montsant A."/>
            <person name="Oudot-Le Secq M.P."/>
            <person name="Napoli C."/>
            <person name="Obornik M."/>
            <person name="Parker M.S."/>
            <person name="Petit J.L."/>
            <person name="Porcel B.M."/>
            <person name="Poulsen N."/>
            <person name="Robison M."/>
            <person name="Rychlewski L."/>
            <person name="Rynearson T.A."/>
            <person name="Schmutz J."/>
            <person name="Shapiro H."/>
            <person name="Siaut M."/>
            <person name="Stanley M."/>
            <person name="Sussman M.R."/>
            <person name="Taylor A.R."/>
            <person name="Vardi A."/>
            <person name="von Dassow P."/>
            <person name="Vyverman W."/>
            <person name="Willis A."/>
            <person name="Wyrwicz L.S."/>
            <person name="Rokhsar D.S."/>
            <person name="Weissenbach J."/>
            <person name="Armbrust E.V."/>
            <person name="Green B.R."/>
            <person name="Van de Peer Y."/>
            <person name="Grigoriev I.V."/>
        </authorList>
    </citation>
    <scope>NUCLEOTIDE SEQUENCE [LARGE SCALE GENOMIC DNA]</scope>
    <source>
        <strain evidence="13 14">CCMP1335</strain>
    </source>
</reference>
<dbReference type="InterPro" id="IPR006593">
    <property type="entry name" value="Cyt_b561/ferric_Rdtase_TM"/>
</dbReference>
<dbReference type="PANTHER" id="PTHR10106">
    <property type="entry name" value="CYTOCHROME B561-RELATED"/>
    <property type="match status" value="1"/>
</dbReference>
<feature type="transmembrane region" description="Helical" evidence="11">
    <location>
        <begin position="54"/>
        <end position="73"/>
    </location>
</feature>
<evidence type="ECO:0000256" key="10">
    <source>
        <dbReference type="ARBA" id="ARBA00023136"/>
    </source>
</evidence>
<dbReference type="PaxDb" id="35128-Thaps5335"/>
<feature type="transmembrane region" description="Helical" evidence="11">
    <location>
        <begin position="190"/>
        <end position="216"/>
    </location>
</feature>
<dbReference type="GeneID" id="7449619"/>
<dbReference type="SMART" id="SM00665">
    <property type="entry name" value="B561"/>
    <property type="match status" value="1"/>
</dbReference>
<evidence type="ECO:0000256" key="6">
    <source>
        <dbReference type="ARBA" id="ARBA00022723"/>
    </source>
</evidence>
<dbReference type="HOGENOM" id="CLU_989001_0_0_1"/>
<dbReference type="Proteomes" id="UP000001449">
    <property type="component" value="Chromosome 5"/>
</dbReference>
<comment type="subcellular location">
    <subcellularLocation>
        <location evidence="2">Membrane</location>
        <topology evidence="2">Multi-pass membrane protein</topology>
    </subcellularLocation>
</comment>
<dbReference type="GO" id="GO:0016491">
    <property type="term" value="F:oxidoreductase activity"/>
    <property type="evidence" value="ECO:0000318"/>
    <property type="project" value="GO_Central"/>
</dbReference>
<feature type="transmembrane region" description="Helical" evidence="11">
    <location>
        <begin position="281"/>
        <end position="301"/>
    </location>
</feature>
<dbReference type="PANTHER" id="PTHR10106:SF0">
    <property type="entry name" value="LD36721P"/>
    <property type="match status" value="1"/>
</dbReference>
<comment type="cofactor">
    <cofactor evidence="1">
        <name>heme b</name>
        <dbReference type="ChEBI" id="CHEBI:60344"/>
    </cofactor>
</comment>
<evidence type="ECO:0000259" key="12">
    <source>
        <dbReference type="PROSITE" id="PS50939"/>
    </source>
</evidence>
<keyword evidence="6" id="KW-0479">Metal-binding</keyword>
<keyword evidence="4" id="KW-0349">Heme</keyword>
<keyword evidence="3" id="KW-0813">Transport</keyword>
<keyword evidence="10 11" id="KW-0472">Membrane</keyword>
<evidence type="ECO:0000256" key="3">
    <source>
        <dbReference type="ARBA" id="ARBA00022448"/>
    </source>
</evidence>
<protein>
    <recommendedName>
        <fullName evidence="12">Cytochrome b561 domain-containing protein</fullName>
    </recommendedName>
</protein>
<feature type="transmembrane region" description="Helical" evidence="11">
    <location>
        <begin position="93"/>
        <end position="112"/>
    </location>
</feature>
<dbReference type="InterPro" id="IPR043205">
    <property type="entry name" value="CYB561/CYBRD1-like"/>
</dbReference>
<dbReference type="KEGG" id="tps:THAPSDRAFT_5335"/>
<dbReference type="Gene3D" id="1.20.120.1770">
    <property type="match status" value="1"/>
</dbReference>
<dbReference type="AlphaFoldDB" id="B8C2M5"/>
<dbReference type="GO" id="GO:0046872">
    <property type="term" value="F:metal ion binding"/>
    <property type="evidence" value="ECO:0007669"/>
    <property type="project" value="UniProtKB-KW"/>
</dbReference>
<reference evidence="13 14" key="1">
    <citation type="journal article" date="2004" name="Science">
        <title>The genome of the diatom Thalassiosira pseudonana: ecology, evolution, and metabolism.</title>
        <authorList>
            <person name="Armbrust E.V."/>
            <person name="Berges J.A."/>
            <person name="Bowler C."/>
            <person name="Green B.R."/>
            <person name="Martinez D."/>
            <person name="Putnam N.H."/>
            <person name="Zhou S."/>
            <person name="Allen A.E."/>
            <person name="Apt K.E."/>
            <person name="Bechner M."/>
            <person name="Brzezinski M.A."/>
            <person name="Chaal B.K."/>
            <person name="Chiovitti A."/>
            <person name="Davis A.K."/>
            <person name="Demarest M.S."/>
            <person name="Detter J.C."/>
            <person name="Glavina T."/>
            <person name="Goodstein D."/>
            <person name="Hadi M.Z."/>
            <person name="Hellsten U."/>
            <person name="Hildebrand M."/>
            <person name="Jenkins B.D."/>
            <person name="Jurka J."/>
            <person name="Kapitonov V.V."/>
            <person name="Kroger N."/>
            <person name="Lau W.W."/>
            <person name="Lane T.W."/>
            <person name="Larimer F.W."/>
            <person name="Lippmeier J.C."/>
            <person name="Lucas S."/>
            <person name="Medina M."/>
            <person name="Montsant A."/>
            <person name="Obornik M."/>
            <person name="Parker M.S."/>
            <person name="Palenik B."/>
            <person name="Pazour G.J."/>
            <person name="Richardson P.M."/>
            <person name="Rynearson T.A."/>
            <person name="Saito M.A."/>
            <person name="Schwartz D.C."/>
            <person name="Thamatrakoln K."/>
            <person name="Valentin K."/>
            <person name="Vardi A."/>
            <person name="Wilkerson F.P."/>
            <person name="Rokhsar D.S."/>
        </authorList>
    </citation>
    <scope>NUCLEOTIDE SEQUENCE [LARGE SCALE GENOMIC DNA]</scope>
    <source>
        <strain evidence="13 14">CCMP1335</strain>
    </source>
</reference>
<evidence type="ECO:0000256" key="2">
    <source>
        <dbReference type="ARBA" id="ARBA00004141"/>
    </source>
</evidence>
<evidence type="ECO:0000256" key="11">
    <source>
        <dbReference type="SAM" id="Phobius"/>
    </source>
</evidence>
<dbReference type="EMBL" id="CM000642">
    <property type="protein sequence ID" value="EED92413.1"/>
    <property type="molecule type" value="Genomic_DNA"/>
</dbReference>
<keyword evidence="5 11" id="KW-0812">Transmembrane</keyword>
<gene>
    <name evidence="13" type="ORF">THAPSDRAFT_5335</name>
</gene>
<dbReference type="eggNOG" id="KOG1619">
    <property type="taxonomic scope" value="Eukaryota"/>
</dbReference>
<dbReference type="PROSITE" id="PS50939">
    <property type="entry name" value="CYTOCHROME_B561"/>
    <property type="match status" value="1"/>
</dbReference>
<dbReference type="InParanoid" id="B8C2M5"/>
<dbReference type="Pfam" id="PF03188">
    <property type="entry name" value="Cytochrom_B561"/>
    <property type="match status" value="1"/>
</dbReference>
<proteinExistence type="predicted"/>
<keyword evidence="7" id="KW-0249">Electron transport</keyword>
<name>B8C2M5_THAPS</name>
<dbReference type="STRING" id="35128.B8C2M5"/>
<evidence type="ECO:0000256" key="8">
    <source>
        <dbReference type="ARBA" id="ARBA00022989"/>
    </source>
</evidence>
<evidence type="ECO:0000313" key="13">
    <source>
        <dbReference type="EMBL" id="EED92413.1"/>
    </source>
</evidence>
<feature type="domain" description="Cytochrome b561" evidence="12">
    <location>
        <begin position="58"/>
        <end position="301"/>
    </location>
</feature>
<keyword evidence="9" id="KW-0408">Iron</keyword>
<keyword evidence="8 11" id="KW-1133">Transmembrane helix</keyword>
<evidence type="ECO:0000256" key="4">
    <source>
        <dbReference type="ARBA" id="ARBA00022617"/>
    </source>
</evidence>
<dbReference type="RefSeq" id="XP_002290661.1">
    <property type="nucleotide sequence ID" value="XM_002290625.1"/>
</dbReference>
<sequence length="306" mass="32662">MAERTDDGTQPDWLRSPQPTTYSATDAAATLEAAAGDVEAASSSLPFLQKIQHLAGIASLILSPISIVLVAMWASSLGGVSWAEGDAKRVFNWHPILMVSGYALMNVGVLIFRTSGTSSYQSSLSTINGTSAVAYPDSRNGKKRGIMKTIHGSIWVVVFLFGIVAMLAVTKSHNDAISGYIANLYSFHSWVGVTVLSLFTLQFLVGILSFGGFLSGSSRLGNPTLMEIHKYTGTYIHILVTATIMLGIQEKEGFVNCSYTVDSPDLFPISNYGKIPDTCKISHGLGIVILAMGVCTTLALAKFPVL</sequence>
<evidence type="ECO:0000313" key="14">
    <source>
        <dbReference type="Proteomes" id="UP000001449"/>
    </source>
</evidence>
<keyword evidence="14" id="KW-1185">Reference proteome</keyword>
<evidence type="ECO:0000256" key="5">
    <source>
        <dbReference type="ARBA" id="ARBA00022692"/>
    </source>
</evidence>
<accession>B8C2M5</accession>
<dbReference type="GO" id="GO:0016020">
    <property type="term" value="C:membrane"/>
    <property type="evidence" value="ECO:0007669"/>
    <property type="project" value="UniProtKB-SubCell"/>
</dbReference>
<organism evidence="13 14">
    <name type="scientific">Thalassiosira pseudonana</name>
    <name type="common">Marine diatom</name>
    <name type="synonym">Cyclotella nana</name>
    <dbReference type="NCBI Taxonomy" id="35128"/>
    <lineage>
        <taxon>Eukaryota</taxon>
        <taxon>Sar</taxon>
        <taxon>Stramenopiles</taxon>
        <taxon>Ochrophyta</taxon>
        <taxon>Bacillariophyta</taxon>
        <taxon>Coscinodiscophyceae</taxon>
        <taxon>Thalassiosirophycidae</taxon>
        <taxon>Thalassiosirales</taxon>
        <taxon>Thalassiosiraceae</taxon>
        <taxon>Thalassiosira</taxon>
    </lineage>
</organism>
<evidence type="ECO:0000256" key="7">
    <source>
        <dbReference type="ARBA" id="ARBA00022982"/>
    </source>
</evidence>
<evidence type="ECO:0000256" key="9">
    <source>
        <dbReference type="ARBA" id="ARBA00023004"/>
    </source>
</evidence>
<feature type="transmembrane region" description="Helical" evidence="11">
    <location>
        <begin position="149"/>
        <end position="170"/>
    </location>
</feature>